<evidence type="ECO:0000313" key="2">
    <source>
        <dbReference type="Proteomes" id="UP000005237"/>
    </source>
</evidence>
<dbReference type="AlphaFoldDB" id="A0A8R1EI64"/>
<reference evidence="1" key="2">
    <citation type="submission" date="2022-06" db="UniProtKB">
        <authorList>
            <consortium name="EnsemblMetazoa"/>
        </authorList>
    </citation>
    <scope>IDENTIFICATION</scope>
    <source>
        <strain evidence="1">DF5081</strain>
    </source>
</reference>
<protein>
    <submittedName>
        <fullName evidence="1">Uncharacterized protein</fullName>
    </submittedName>
</protein>
<sequence>MLWEVVAVASRNVSVAPWKQFLHENDIKVVLGLHFHSLIDENESRLASGGHPGQDHKRSGMTLSRDVAATLVGLLDRWGSNSIVLAVEGLPDSKQLLIGEEDIKFVHHLETLQHL</sequence>
<organism evidence="1 2">
    <name type="scientific">Caenorhabditis japonica</name>
    <dbReference type="NCBI Taxonomy" id="281687"/>
    <lineage>
        <taxon>Eukaryota</taxon>
        <taxon>Metazoa</taxon>
        <taxon>Ecdysozoa</taxon>
        <taxon>Nematoda</taxon>
        <taxon>Chromadorea</taxon>
        <taxon>Rhabditida</taxon>
        <taxon>Rhabditina</taxon>
        <taxon>Rhabditomorpha</taxon>
        <taxon>Rhabditoidea</taxon>
        <taxon>Rhabditidae</taxon>
        <taxon>Peloderinae</taxon>
        <taxon>Caenorhabditis</taxon>
    </lineage>
</organism>
<accession>A0A8R1EI64</accession>
<proteinExistence type="predicted"/>
<name>A0A8R1EI64_CAEJA</name>
<dbReference type="Proteomes" id="UP000005237">
    <property type="component" value="Unassembled WGS sequence"/>
</dbReference>
<keyword evidence="2" id="KW-1185">Reference proteome</keyword>
<reference evidence="2" key="1">
    <citation type="submission" date="2010-08" db="EMBL/GenBank/DDBJ databases">
        <authorList>
            <consortium name="Caenorhabditis japonica Sequencing Consortium"/>
            <person name="Wilson R.K."/>
        </authorList>
    </citation>
    <scope>NUCLEOTIDE SEQUENCE [LARGE SCALE GENOMIC DNA]</scope>
    <source>
        <strain evidence="2">DF5081</strain>
    </source>
</reference>
<evidence type="ECO:0000313" key="1">
    <source>
        <dbReference type="EnsemblMetazoa" id="CJA35567.1"/>
    </source>
</evidence>
<dbReference type="EnsemblMetazoa" id="CJA35567.1">
    <property type="protein sequence ID" value="CJA35567.1"/>
    <property type="gene ID" value="WBGene00211414"/>
</dbReference>